<organism evidence="2 3">
    <name type="scientific">Chaetoceros tenuissimus</name>
    <dbReference type="NCBI Taxonomy" id="426638"/>
    <lineage>
        <taxon>Eukaryota</taxon>
        <taxon>Sar</taxon>
        <taxon>Stramenopiles</taxon>
        <taxon>Ochrophyta</taxon>
        <taxon>Bacillariophyta</taxon>
        <taxon>Coscinodiscophyceae</taxon>
        <taxon>Chaetocerotophycidae</taxon>
        <taxon>Chaetocerotales</taxon>
        <taxon>Chaetocerotaceae</taxon>
        <taxon>Chaetoceros</taxon>
    </lineage>
</organism>
<dbReference type="AlphaFoldDB" id="A0AAD3DAJ0"/>
<keyword evidence="1" id="KW-1133">Transmembrane helix</keyword>
<evidence type="ECO:0000313" key="2">
    <source>
        <dbReference type="EMBL" id="GFH59380.1"/>
    </source>
</evidence>
<accession>A0AAD3DAJ0</accession>
<keyword evidence="3" id="KW-1185">Reference proteome</keyword>
<comment type="caution">
    <text evidence="2">The sequence shown here is derived from an EMBL/GenBank/DDBJ whole genome shotgun (WGS) entry which is preliminary data.</text>
</comment>
<dbReference type="Proteomes" id="UP001054902">
    <property type="component" value="Unassembled WGS sequence"/>
</dbReference>
<keyword evidence="1" id="KW-0472">Membrane</keyword>
<keyword evidence="1" id="KW-0812">Transmembrane</keyword>
<proteinExistence type="predicted"/>
<dbReference type="EMBL" id="BLLK01000062">
    <property type="protein sequence ID" value="GFH59380.1"/>
    <property type="molecule type" value="Genomic_DNA"/>
</dbReference>
<feature type="transmembrane region" description="Helical" evidence="1">
    <location>
        <begin position="20"/>
        <end position="39"/>
    </location>
</feature>
<sequence>MDEKLKEKHDSDTSFFETNKSIAVITMSGFAGALAGLSISRSRVRSAMAIGKTYTQVANLPLVFALSTATFASIIEYSSVLSPTNFLIKNFIGTDMLQLPKEIEDFADATGWNTKCSTTLGDYAIGGAMAGAIFSGSANRALENRLNNPQEVKKTTVNIVVDSASEKQKSLIGKGKVITLASKNNKKKIVPIKSASTPKNEPAKVKTSKIISRTNPLGSNPSPRPRIMGGLTTGLVLGLGAGIVQILISKLEDYASSQSNINADEGEKQVQWTQEQEDELDAKIKTMSTEEIRQEIEKLRKNIK</sequence>
<evidence type="ECO:0000256" key="1">
    <source>
        <dbReference type="SAM" id="Phobius"/>
    </source>
</evidence>
<feature type="transmembrane region" description="Helical" evidence="1">
    <location>
        <begin position="60"/>
        <end position="80"/>
    </location>
</feature>
<name>A0AAD3DAJ0_9STRA</name>
<evidence type="ECO:0000313" key="3">
    <source>
        <dbReference type="Proteomes" id="UP001054902"/>
    </source>
</evidence>
<gene>
    <name evidence="2" type="ORF">CTEN210_15856</name>
</gene>
<reference evidence="2 3" key="1">
    <citation type="journal article" date="2021" name="Sci. Rep.">
        <title>The genome of the diatom Chaetoceros tenuissimus carries an ancient integrated fragment of an extant virus.</title>
        <authorList>
            <person name="Hongo Y."/>
            <person name="Kimura K."/>
            <person name="Takaki Y."/>
            <person name="Yoshida Y."/>
            <person name="Baba S."/>
            <person name="Kobayashi G."/>
            <person name="Nagasaki K."/>
            <person name="Hano T."/>
            <person name="Tomaru Y."/>
        </authorList>
    </citation>
    <scope>NUCLEOTIDE SEQUENCE [LARGE SCALE GENOMIC DNA]</scope>
    <source>
        <strain evidence="2 3">NIES-3715</strain>
    </source>
</reference>
<protein>
    <submittedName>
        <fullName evidence="2">Uncharacterized protein</fullName>
    </submittedName>
</protein>